<comment type="caution">
    <text evidence="3">The sequence shown here is derived from an EMBL/GenBank/DDBJ whole genome shotgun (WGS) entry which is preliminary data.</text>
</comment>
<feature type="domain" description="SWIM-type" evidence="2">
    <location>
        <begin position="72"/>
        <end position="124"/>
    </location>
</feature>
<keyword evidence="1" id="KW-0863">Zinc-finger</keyword>
<evidence type="ECO:0000313" key="3">
    <source>
        <dbReference type="EMBL" id="GJQ09839.1"/>
    </source>
</evidence>
<dbReference type="AlphaFoldDB" id="A0A9C7PSU8"/>
<dbReference type="Proteomes" id="UP001061958">
    <property type="component" value="Unassembled WGS sequence"/>
</dbReference>
<reference evidence="3" key="2">
    <citation type="submission" date="2022-01" db="EMBL/GenBank/DDBJ databases">
        <authorList>
            <person name="Hirooka S."/>
            <person name="Miyagishima S.Y."/>
        </authorList>
    </citation>
    <scope>NUCLEOTIDE SEQUENCE</scope>
    <source>
        <strain evidence="3">NBRC 102759</strain>
    </source>
</reference>
<dbReference type="PROSITE" id="PS50966">
    <property type="entry name" value="ZF_SWIM"/>
    <property type="match status" value="1"/>
</dbReference>
<keyword evidence="1" id="KW-0479">Metal-binding</keyword>
<accession>A0A9C7PSU8</accession>
<dbReference type="GO" id="GO:0008270">
    <property type="term" value="F:zinc ion binding"/>
    <property type="evidence" value="ECO:0007669"/>
    <property type="project" value="UniProtKB-KW"/>
</dbReference>
<keyword evidence="4" id="KW-1185">Reference proteome</keyword>
<evidence type="ECO:0000256" key="1">
    <source>
        <dbReference type="PROSITE-ProRule" id="PRU00325"/>
    </source>
</evidence>
<organism evidence="3 4">
    <name type="scientific">Galdieria partita</name>
    <dbReference type="NCBI Taxonomy" id="83374"/>
    <lineage>
        <taxon>Eukaryota</taxon>
        <taxon>Rhodophyta</taxon>
        <taxon>Bangiophyceae</taxon>
        <taxon>Galdieriales</taxon>
        <taxon>Galdieriaceae</taxon>
        <taxon>Galdieria</taxon>
    </lineage>
</organism>
<reference evidence="3" key="1">
    <citation type="journal article" date="2022" name="Proc. Natl. Acad. Sci. U.S.A.">
        <title>Life cycle and functional genomics of the unicellular red alga Galdieria for elucidating algal and plant evolution and industrial use.</title>
        <authorList>
            <person name="Hirooka S."/>
            <person name="Itabashi T."/>
            <person name="Ichinose T.M."/>
            <person name="Onuma R."/>
            <person name="Fujiwara T."/>
            <person name="Yamashita S."/>
            <person name="Jong L.W."/>
            <person name="Tomita R."/>
            <person name="Iwane A.H."/>
            <person name="Miyagishima S.Y."/>
        </authorList>
    </citation>
    <scope>NUCLEOTIDE SEQUENCE</scope>
    <source>
        <strain evidence="3">NBRC 102759</strain>
    </source>
</reference>
<dbReference type="InterPro" id="IPR007527">
    <property type="entry name" value="Znf_SWIM"/>
</dbReference>
<gene>
    <name evidence="3" type="ORF">GpartN1_g1630.t1</name>
</gene>
<dbReference type="OrthoDB" id="10343561at2759"/>
<proteinExistence type="predicted"/>
<evidence type="ECO:0000259" key="2">
    <source>
        <dbReference type="PROSITE" id="PS50966"/>
    </source>
</evidence>
<dbReference type="EMBL" id="BQMJ01000011">
    <property type="protein sequence ID" value="GJQ09839.1"/>
    <property type="molecule type" value="Genomic_DNA"/>
</dbReference>
<evidence type="ECO:0000313" key="4">
    <source>
        <dbReference type="Proteomes" id="UP001061958"/>
    </source>
</evidence>
<keyword evidence="1" id="KW-0862">Zinc</keyword>
<name>A0A9C7PSU8_9RHOD</name>
<sequence>MLEWNLLCELVKDVVEKQQFLDEHLLAMHTIMPNTVRHVLPLLDSLFCSEYMEEESVLGKFELWRCCYGEIVVVSPSRTKEKTCVVVPSVPFCSCKQFCHSLYRSRDTGDCFCQHIVLALFVIEQKTCRIRHMSVEEWTLQVSKLLIHYGA</sequence>
<protein>
    <recommendedName>
        <fullName evidence="2">SWIM-type domain-containing protein</fullName>
    </recommendedName>
</protein>